<feature type="region of interest" description="Disordered" evidence="1">
    <location>
        <begin position="21"/>
        <end position="55"/>
    </location>
</feature>
<feature type="region of interest" description="Disordered" evidence="1">
    <location>
        <begin position="193"/>
        <end position="216"/>
    </location>
</feature>
<reference evidence="2 3" key="1">
    <citation type="submission" date="2021-08" db="EMBL/GenBank/DDBJ databases">
        <title>WGS assembly of Ceratopteris richardii.</title>
        <authorList>
            <person name="Marchant D.B."/>
            <person name="Chen G."/>
            <person name="Jenkins J."/>
            <person name="Shu S."/>
            <person name="Leebens-Mack J."/>
            <person name="Grimwood J."/>
            <person name="Schmutz J."/>
            <person name="Soltis P."/>
            <person name="Soltis D."/>
            <person name="Chen Z.-H."/>
        </authorList>
    </citation>
    <scope>NUCLEOTIDE SEQUENCE [LARGE SCALE GENOMIC DNA]</scope>
    <source>
        <strain evidence="2">Whitten #5841</strain>
        <tissue evidence="2">Leaf</tissue>
    </source>
</reference>
<keyword evidence="3" id="KW-1185">Reference proteome</keyword>
<proteinExistence type="predicted"/>
<evidence type="ECO:0000313" key="2">
    <source>
        <dbReference type="EMBL" id="KAH7294809.1"/>
    </source>
</evidence>
<dbReference type="EMBL" id="CM035432">
    <property type="protein sequence ID" value="KAH7294809.1"/>
    <property type="molecule type" value="Genomic_DNA"/>
</dbReference>
<feature type="compositionally biased region" description="Basic and acidic residues" evidence="1">
    <location>
        <begin position="193"/>
        <end position="202"/>
    </location>
</feature>
<organism evidence="2 3">
    <name type="scientific">Ceratopteris richardii</name>
    <name type="common">Triangle waterfern</name>
    <dbReference type="NCBI Taxonomy" id="49495"/>
    <lineage>
        <taxon>Eukaryota</taxon>
        <taxon>Viridiplantae</taxon>
        <taxon>Streptophyta</taxon>
        <taxon>Embryophyta</taxon>
        <taxon>Tracheophyta</taxon>
        <taxon>Polypodiopsida</taxon>
        <taxon>Polypodiidae</taxon>
        <taxon>Polypodiales</taxon>
        <taxon>Pteridineae</taxon>
        <taxon>Pteridaceae</taxon>
        <taxon>Parkerioideae</taxon>
        <taxon>Ceratopteris</taxon>
    </lineage>
</organism>
<gene>
    <name evidence="2" type="ORF">KP509_27G020000</name>
</gene>
<sequence length="266" mass="29232">MPSAEDVIRMVSAERLVSGRVDSKDFSETVKSSKSGRTEQQEQKDKQTTGDGSSVSMMSIVRGINEGVNVKCECQTGTARYNGHESVKPVHGLVARLRMEDQHVLEDVCMDACRYAACMHHFCRCTGRAVLKPPVGGRRLQHYHRESSNKASDVTFPEDGDHRCQHACLPPYPSRANHLEDLLDVCKNEDDTCQHPHDDDHHHHNYRRRSGSHGSAVNGALVTSVATLRPSTPSPLGMLTRSWSSAASGVSWSPGSCIARTISSTL</sequence>
<evidence type="ECO:0000313" key="3">
    <source>
        <dbReference type="Proteomes" id="UP000825935"/>
    </source>
</evidence>
<evidence type="ECO:0000256" key="1">
    <source>
        <dbReference type="SAM" id="MobiDB-lite"/>
    </source>
</evidence>
<dbReference type="AlphaFoldDB" id="A0A8T2REG8"/>
<accession>A0A8T2REG8</accession>
<name>A0A8T2REG8_CERRI</name>
<dbReference type="Proteomes" id="UP000825935">
    <property type="component" value="Chromosome 27"/>
</dbReference>
<comment type="caution">
    <text evidence="2">The sequence shown here is derived from an EMBL/GenBank/DDBJ whole genome shotgun (WGS) entry which is preliminary data.</text>
</comment>
<feature type="compositionally biased region" description="Basic and acidic residues" evidence="1">
    <location>
        <begin position="36"/>
        <end position="48"/>
    </location>
</feature>
<protein>
    <submittedName>
        <fullName evidence="2">Uncharacterized protein</fullName>
    </submittedName>
</protein>